<sequence>MENLVTINKTACKDDVLNLDDFIHDRLGPLVHRVKFRLLHMESSKRLKDYTRDKVQRTMSMLETLDSEWRLLQLEESSSFKQPLLQQLEHAFTDLSEKYRQLEQMQGDYLETTFDDAVDALMNSIEQMDTCIADTITKAAEMRQMVHDKFQGFADLAHEHMDHLRQAIAQGAKRLLDYEEIPIPFRGNKHIRTGYRFLNTPGACFHSWLYLHNESGNIFTHLAGFVFFLGVGIYELFYSDLLTDVPVLDWFIFSVFFLAACKCLMCSTMWHTLSGINNYRTYSQVVCLDYLGISTLISASVLLCEYYGFYCNEPWRNRYLLATGTMAIISGVFPFTSWLDGPGKDLKWVRVCFFVTLASSGILPIAHLVAVHGSGPVMEWLSPVTKSLSCYAFGTLFYGFQFPERFWPGKFDHFGHSHQVWHLFVCGGIWWHYVAATKFVAQREQFGFCAV</sequence>
<name>A0A1X2GPG8_9FUNG</name>
<protein>
    <submittedName>
        <fullName evidence="7">HlyIII-domain-containing protein</fullName>
    </submittedName>
</protein>
<comment type="caution">
    <text evidence="7">The sequence shown here is derived from an EMBL/GenBank/DDBJ whole genome shotgun (WGS) entry which is preliminary data.</text>
</comment>
<feature type="binding site" evidence="5">
    <location>
        <position position="422"/>
    </location>
    <ligand>
        <name>Zn(2+)</name>
        <dbReference type="ChEBI" id="CHEBI:29105"/>
    </ligand>
</feature>
<dbReference type="InterPro" id="IPR004254">
    <property type="entry name" value="AdipoR/HlyIII-related"/>
</dbReference>
<feature type="transmembrane region" description="Helical" evidence="6">
    <location>
        <begin position="383"/>
        <end position="400"/>
    </location>
</feature>
<evidence type="ECO:0000313" key="7">
    <source>
        <dbReference type="EMBL" id="ORX58310.1"/>
    </source>
</evidence>
<dbReference type="AlphaFoldDB" id="A0A1X2GPG8"/>
<dbReference type="Proteomes" id="UP000242146">
    <property type="component" value="Unassembled WGS sequence"/>
</dbReference>
<evidence type="ECO:0000256" key="3">
    <source>
        <dbReference type="ARBA" id="ARBA00022989"/>
    </source>
</evidence>
<dbReference type="GO" id="GO:0006882">
    <property type="term" value="P:intracellular zinc ion homeostasis"/>
    <property type="evidence" value="ECO:0007669"/>
    <property type="project" value="TreeGrafter"/>
</dbReference>
<evidence type="ECO:0000256" key="6">
    <source>
        <dbReference type="SAM" id="Phobius"/>
    </source>
</evidence>
<dbReference type="EMBL" id="MCGT01000007">
    <property type="protein sequence ID" value="ORX58310.1"/>
    <property type="molecule type" value="Genomic_DNA"/>
</dbReference>
<feature type="transmembrane region" description="Helical" evidence="6">
    <location>
        <begin position="250"/>
        <end position="270"/>
    </location>
</feature>
<comment type="subcellular location">
    <subcellularLocation>
        <location evidence="1">Membrane</location>
        <topology evidence="1">Multi-pass membrane protein</topology>
    </subcellularLocation>
</comment>
<keyword evidence="4 6" id="KW-0472">Membrane</keyword>
<dbReference type="Pfam" id="PF03006">
    <property type="entry name" value="HlyIII"/>
    <property type="match status" value="1"/>
</dbReference>
<reference evidence="7 8" key="1">
    <citation type="submission" date="2016-07" db="EMBL/GenBank/DDBJ databases">
        <title>Pervasive Adenine N6-methylation of Active Genes in Fungi.</title>
        <authorList>
            <consortium name="DOE Joint Genome Institute"/>
            <person name="Mondo S.J."/>
            <person name="Dannebaum R.O."/>
            <person name="Kuo R.C."/>
            <person name="Labutti K."/>
            <person name="Haridas S."/>
            <person name="Kuo A."/>
            <person name="Salamov A."/>
            <person name="Ahrendt S.R."/>
            <person name="Lipzen A."/>
            <person name="Sullivan W."/>
            <person name="Andreopoulos W.B."/>
            <person name="Clum A."/>
            <person name="Lindquist E."/>
            <person name="Daum C."/>
            <person name="Ramamoorthy G.K."/>
            <person name="Gryganskyi A."/>
            <person name="Culley D."/>
            <person name="Magnuson J.K."/>
            <person name="James T.Y."/>
            <person name="O'Malley M.A."/>
            <person name="Stajich J.E."/>
            <person name="Spatafora J.W."/>
            <person name="Visel A."/>
            <person name="Grigoriev I.V."/>
        </authorList>
    </citation>
    <scope>NUCLEOTIDE SEQUENCE [LARGE SCALE GENOMIC DNA]</scope>
    <source>
        <strain evidence="7 8">NRRL 3301</strain>
    </source>
</reference>
<feature type="binding site" evidence="5">
    <location>
        <position position="271"/>
    </location>
    <ligand>
        <name>Zn(2+)</name>
        <dbReference type="ChEBI" id="CHEBI:29105"/>
    </ligand>
</feature>
<dbReference type="GO" id="GO:0016020">
    <property type="term" value="C:membrane"/>
    <property type="evidence" value="ECO:0007669"/>
    <property type="project" value="UniProtKB-SubCell"/>
</dbReference>
<accession>A0A1X2GPG8</accession>
<dbReference type="OrthoDB" id="5585746at2759"/>
<dbReference type="GO" id="GO:0038023">
    <property type="term" value="F:signaling receptor activity"/>
    <property type="evidence" value="ECO:0007669"/>
    <property type="project" value="TreeGrafter"/>
</dbReference>
<dbReference type="GO" id="GO:0046872">
    <property type="term" value="F:metal ion binding"/>
    <property type="evidence" value="ECO:0007669"/>
    <property type="project" value="UniProtKB-KW"/>
</dbReference>
<evidence type="ECO:0000313" key="8">
    <source>
        <dbReference type="Proteomes" id="UP000242146"/>
    </source>
</evidence>
<keyword evidence="8" id="KW-1185">Reference proteome</keyword>
<evidence type="ECO:0000256" key="4">
    <source>
        <dbReference type="ARBA" id="ARBA00023136"/>
    </source>
</evidence>
<proteinExistence type="predicted"/>
<dbReference type="STRING" id="101127.A0A1X2GPG8"/>
<keyword evidence="5" id="KW-0862">Zinc</keyword>
<dbReference type="PANTHER" id="PTHR20855:SF97">
    <property type="entry name" value="ADIPOR-LIKE RECEPTOR IZH3-RELATED"/>
    <property type="match status" value="1"/>
</dbReference>
<dbReference type="PANTHER" id="PTHR20855">
    <property type="entry name" value="ADIPOR/PROGESTIN RECEPTOR-RELATED"/>
    <property type="match status" value="1"/>
</dbReference>
<keyword evidence="2 6" id="KW-0812">Transmembrane</keyword>
<evidence type="ECO:0000256" key="5">
    <source>
        <dbReference type="PIRSR" id="PIRSR604254-1"/>
    </source>
</evidence>
<feature type="transmembrane region" description="Helical" evidence="6">
    <location>
        <begin position="319"/>
        <end position="336"/>
    </location>
</feature>
<feature type="transmembrane region" description="Helical" evidence="6">
    <location>
        <begin position="218"/>
        <end position="238"/>
    </location>
</feature>
<evidence type="ECO:0000256" key="1">
    <source>
        <dbReference type="ARBA" id="ARBA00004141"/>
    </source>
</evidence>
<feature type="transmembrane region" description="Helical" evidence="6">
    <location>
        <begin position="348"/>
        <end position="371"/>
    </location>
</feature>
<keyword evidence="5" id="KW-0479">Metal-binding</keyword>
<organism evidence="7 8">
    <name type="scientific">Hesseltinella vesiculosa</name>
    <dbReference type="NCBI Taxonomy" id="101127"/>
    <lineage>
        <taxon>Eukaryota</taxon>
        <taxon>Fungi</taxon>
        <taxon>Fungi incertae sedis</taxon>
        <taxon>Mucoromycota</taxon>
        <taxon>Mucoromycotina</taxon>
        <taxon>Mucoromycetes</taxon>
        <taxon>Mucorales</taxon>
        <taxon>Cunninghamellaceae</taxon>
        <taxon>Hesseltinella</taxon>
    </lineage>
</organism>
<feature type="binding site" evidence="5">
    <location>
        <position position="418"/>
    </location>
    <ligand>
        <name>Zn(2+)</name>
        <dbReference type="ChEBI" id="CHEBI:29105"/>
    </ligand>
</feature>
<evidence type="ECO:0000256" key="2">
    <source>
        <dbReference type="ARBA" id="ARBA00022692"/>
    </source>
</evidence>
<keyword evidence="3 6" id="KW-1133">Transmembrane helix</keyword>
<gene>
    <name evidence="7" type="ORF">DM01DRAFT_1333962</name>
</gene>
<feature type="transmembrane region" description="Helical" evidence="6">
    <location>
        <begin position="420"/>
        <end position="441"/>
    </location>
</feature>
<feature type="transmembrane region" description="Helical" evidence="6">
    <location>
        <begin position="290"/>
        <end position="307"/>
    </location>
</feature>